<comment type="subcellular location">
    <subcellularLocation>
        <location evidence="1">Membrane</location>
        <topology evidence="1">Multi-pass membrane protein</topology>
    </subcellularLocation>
</comment>
<feature type="transmembrane region" description="Helical" evidence="5">
    <location>
        <begin position="318"/>
        <end position="350"/>
    </location>
</feature>
<feature type="transmembrane region" description="Helical" evidence="5">
    <location>
        <begin position="180"/>
        <end position="198"/>
    </location>
</feature>
<evidence type="ECO:0000256" key="3">
    <source>
        <dbReference type="ARBA" id="ARBA00022989"/>
    </source>
</evidence>
<dbReference type="Gene3D" id="1.10.3080.10">
    <property type="entry name" value="Clc chloride channel"/>
    <property type="match status" value="1"/>
</dbReference>
<evidence type="ECO:0000256" key="2">
    <source>
        <dbReference type="ARBA" id="ARBA00022692"/>
    </source>
</evidence>
<keyword evidence="7" id="KW-1185">Reference proteome</keyword>
<dbReference type="InterPro" id="IPR050368">
    <property type="entry name" value="ClC-type_chloride_channel"/>
</dbReference>
<feature type="transmembrane region" description="Helical" evidence="5">
    <location>
        <begin position="213"/>
        <end position="236"/>
    </location>
</feature>
<feature type="transmembrane region" description="Helical" evidence="5">
    <location>
        <begin position="292"/>
        <end position="311"/>
    </location>
</feature>
<dbReference type="PANTHER" id="PTHR43427:SF12">
    <property type="entry name" value="CHLORIDE TRANSPORTER"/>
    <property type="match status" value="1"/>
</dbReference>
<keyword evidence="2 5" id="KW-0812">Transmembrane</keyword>
<feature type="transmembrane region" description="Helical" evidence="5">
    <location>
        <begin position="90"/>
        <end position="109"/>
    </location>
</feature>
<dbReference type="Proteomes" id="UP001430679">
    <property type="component" value="Unassembled WGS sequence"/>
</dbReference>
<dbReference type="CDD" id="cd03682">
    <property type="entry name" value="ClC_sycA_like"/>
    <property type="match status" value="1"/>
</dbReference>
<feature type="transmembrane region" description="Helical" evidence="5">
    <location>
        <begin position="50"/>
        <end position="69"/>
    </location>
</feature>
<evidence type="ECO:0000313" key="7">
    <source>
        <dbReference type="Proteomes" id="UP001430679"/>
    </source>
</evidence>
<evidence type="ECO:0000256" key="4">
    <source>
        <dbReference type="ARBA" id="ARBA00023136"/>
    </source>
</evidence>
<reference evidence="6" key="1">
    <citation type="submission" date="2021-11" db="EMBL/GenBank/DDBJ databases">
        <title>Description of novel Flavobacterium species.</title>
        <authorList>
            <person name="Saticioglu I.B."/>
            <person name="Ay H."/>
            <person name="Altun S."/>
            <person name="Duman M."/>
        </authorList>
    </citation>
    <scope>NUCLEOTIDE SEQUENCE</scope>
    <source>
        <strain evidence="6">F-30</strain>
    </source>
</reference>
<feature type="transmembrane region" description="Helical" evidence="5">
    <location>
        <begin position="143"/>
        <end position="168"/>
    </location>
</feature>
<feature type="transmembrane region" description="Helical" evidence="5">
    <location>
        <begin position="370"/>
        <end position="393"/>
    </location>
</feature>
<keyword evidence="4 5" id="KW-0472">Membrane</keyword>
<feature type="transmembrane region" description="Helical" evidence="5">
    <location>
        <begin position="257"/>
        <end position="280"/>
    </location>
</feature>
<evidence type="ECO:0000256" key="1">
    <source>
        <dbReference type="ARBA" id="ARBA00004141"/>
    </source>
</evidence>
<dbReference type="InterPro" id="IPR014743">
    <property type="entry name" value="Cl-channel_core"/>
</dbReference>
<dbReference type="RefSeq" id="WP_230040913.1">
    <property type="nucleotide sequence ID" value="NZ_JAJJMM010000001.1"/>
</dbReference>
<dbReference type="EMBL" id="JAJJMM010000001">
    <property type="protein sequence ID" value="MCC9064024.1"/>
    <property type="molecule type" value="Genomic_DNA"/>
</dbReference>
<evidence type="ECO:0000256" key="5">
    <source>
        <dbReference type="SAM" id="Phobius"/>
    </source>
</evidence>
<dbReference type="InterPro" id="IPR001807">
    <property type="entry name" value="ClC"/>
</dbReference>
<keyword evidence="3 5" id="KW-1133">Transmembrane helix</keyword>
<dbReference type="PANTHER" id="PTHR43427">
    <property type="entry name" value="CHLORIDE CHANNEL PROTEIN CLC-E"/>
    <property type="match status" value="1"/>
</dbReference>
<gene>
    <name evidence="6" type="ORF">LNP81_13580</name>
</gene>
<sequence>MTSQKLKEIFPTTFKWILICVLIGILSGSASAFFLVALEFVTQFRIHHDWIIWLLPFGGLLVGFSYYYWGESVAKGNNLLLEEYENPKKVIPFKMAPLVLLGTLITHLFGGSAGREGTAVQMGGAIADQFTKIFNLDNSERKILIILGISAGFASVFGTPLAGAIFALEVLYFSKINFKSIILSFSVAYVAYFTVEFWQVKHTHYSIPVIPEISISTLCYVIIIGVLSGFAALLFSRSTHFWGSLFSKIKYPPLRPFIGGIILAIAIAGFGLTKFAGLGVPVIVDSFSNANMWYDFLLKILFTGFTLGAGFKGGEVTPLFFVGATLGSALSLIIPLPIALLAGLGFVAVFSGATHTPIACTIMGMELFGIQPGLFIAIACTIAYFSSGSVGIYKSQIVKGAKYKLYQRLNFYF</sequence>
<dbReference type="PRINTS" id="PR00762">
    <property type="entry name" value="CLCHANNEL"/>
</dbReference>
<accession>A0ABS8MEZ0</accession>
<evidence type="ECO:0000313" key="6">
    <source>
        <dbReference type="EMBL" id="MCC9064024.1"/>
    </source>
</evidence>
<feature type="transmembrane region" description="Helical" evidence="5">
    <location>
        <begin position="16"/>
        <end position="38"/>
    </location>
</feature>
<protein>
    <submittedName>
        <fullName evidence="6">Voltage-gated chloride channel family protein</fullName>
    </submittedName>
</protein>
<proteinExistence type="predicted"/>
<name>A0ABS8MEZ0_9FLAO</name>
<comment type="caution">
    <text evidence="6">The sequence shown here is derived from an EMBL/GenBank/DDBJ whole genome shotgun (WGS) entry which is preliminary data.</text>
</comment>
<organism evidence="6 7">
    <name type="scientific">Flavobacterium piscisymbiosum</name>
    <dbReference type="NCBI Taxonomy" id="2893753"/>
    <lineage>
        <taxon>Bacteria</taxon>
        <taxon>Pseudomonadati</taxon>
        <taxon>Bacteroidota</taxon>
        <taxon>Flavobacteriia</taxon>
        <taxon>Flavobacteriales</taxon>
        <taxon>Flavobacteriaceae</taxon>
        <taxon>Flavobacterium</taxon>
    </lineage>
</organism>
<dbReference type="SUPFAM" id="SSF81340">
    <property type="entry name" value="Clc chloride channel"/>
    <property type="match status" value="1"/>
</dbReference>
<dbReference type="Pfam" id="PF00654">
    <property type="entry name" value="Voltage_CLC"/>
    <property type="match status" value="1"/>
</dbReference>